<sequence length="648" mass="70299">MSKRVADVRMNAATLFTLPASIAAEIVAWLSAKDVCALAQASKGCWHLADQRREITFVCDASNVASKSGSLLNFLRNHGSQVTTLSLTLKGTKPPPESAEGLPVQRNALQHLAAIVEACAPTLKALHVRGIYFSCVVDLGNNAGTVCFGPLRNCFHTYLLAATLRCSLLRRLELLTHASWKVDSPCPVKSRETIISHLFKQLPDLKVVQWRETRHMTGALEGRCDSSIFSEVHCASLAASSAPGCRLVEIYNSHGLFLPQLAGQGGLQGPEVLAIEQSSPPDADILPAAGLVRNLSVALCLRELHLCRLHLLHPVVLCDVLASLRLLRVLVLDYVEAYEQNDAWANSSAPLPHTILMPSLQVLMLSKDALPHLALLQCPELAAFSGELESRAQELAVLQHLPACAPSLQHLLLSAGAISDREHGFAALGAIILACRLLQSVNICLQSCAHSSVTSSFKQPALPRMVPSRHNLQHVCITLAHSVRTWPPLFYLHLAKSLSQQLGKWQTCQQSPQLQSLEKVCLRMKFYAEVLSSWPVMNQPDGPQSGGCMPSDTALATDQRVLTAELEKLSHEVKLREALDGEAGATPGDSDIVLDMPMASVSACPKVGICHCNLDYFETVLLQHWWQKQCDVLSHAACSAALASTPAF</sequence>
<evidence type="ECO:0000313" key="2">
    <source>
        <dbReference type="Proteomes" id="UP001314263"/>
    </source>
</evidence>
<evidence type="ECO:0000313" key="1">
    <source>
        <dbReference type="EMBL" id="CAK0731837.1"/>
    </source>
</evidence>
<reference evidence="1 2" key="1">
    <citation type="submission" date="2023-10" db="EMBL/GenBank/DDBJ databases">
        <authorList>
            <person name="Maclean D."/>
            <person name="Macfadyen A."/>
        </authorList>
    </citation>
    <scope>NUCLEOTIDE SEQUENCE [LARGE SCALE GENOMIC DNA]</scope>
</reference>
<evidence type="ECO:0008006" key="3">
    <source>
        <dbReference type="Google" id="ProtNLM"/>
    </source>
</evidence>
<protein>
    <recommendedName>
        <fullName evidence="3">F-box domain-containing protein</fullName>
    </recommendedName>
</protein>
<comment type="caution">
    <text evidence="1">The sequence shown here is derived from an EMBL/GenBank/DDBJ whole genome shotgun (WGS) entry which is preliminary data.</text>
</comment>
<dbReference type="EMBL" id="CAUYUE010000001">
    <property type="protein sequence ID" value="CAK0731837.1"/>
    <property type="molecule type" value="Genomic_DNA"/>
</dbReference>
<dbReference type="Proteomes" id="UP001314263">
    <property type="component" value="Unassembled WGS sequence"/>
</dbReference>
<dbReference type="AlphaFoldDB" id="A0AAV1HPG9"/>
<organism evidence="1 2">
    <name type="scientific">Coccomyxa viridis</name>
    <dbReference type="NCBI Taxonomy" id="1274662"/>
    <lineage>
        <taxon>Eukaryota</taxon>
        <taxon>Viridiplantae</taxon>
        <taxon>Chlorophyta</taxon>
        <taxon>core chlorophytes</taxon>
        <taxon>Trebouxiophyceae</taxon>
        <taxon>Trebouxiophyceae incertae sedis</taxon>
        <taxon>Coccomyxaceae</taxon>
        <taxon>Coccomyxa</taxon>
    </lineage>
</organism>
<accession>A0AAV1HPG9</accession>
<keyword evidence="2" id="KW-1185">Reference proteome</keyword>
<name>A0AAV1HPG9_9CHLO</name>
<gene>
    <name evidence="1" type="ORF">CVIRNUC_000049</name>
</gene>
<proteinExistence type="predicted"/>